<feature type="chain" id="PRO_5011538283" description="DUF3575 domain-containing protein" evidence="1">
    <location>
        <begin position="19"/>
        <end position="247"/>
    </location>
</feature>
<dbReference type="OrthoDB" id="1118958at2"/>
<proteinExistence type="predicted"/>
<dbReference type="RefSeq" id="WP_090082189.1">
    <property type="nucleotide sequence ID" value="NZ_FOQT01000005.1"/>
</dbReference>
<evidence type="ECO:0000313" key="3">
    <source>
        <dbReference type="Proteomes" id="UP000198931"/>
    </source>
</evidence>
<reference evidence="2 3" key="1">
    <citation type="submission" date="2016-10" db="EMBL/GenBank/DDBJ databases">
        <authorList>
            <person name="de Groot N.N."/>
        </authorList>
    </citation>
    <scope>NUCLEOTIDE SEQUENCE [LARGE SCALE GENOMIC DNA]</scope>
    <source>
        <strain evidence="2 3">DSM 26000</strain>
    </source>
</reference>
<dbReference type="Proteomes" id="UP000198931">
    <property type="component" value="Unassembled WGS sequence"/>
</dbReference>
<organism evidence="2 3">
    <name type="scientific">Halpernia frigidisoli</name>
    <dbReference type="NCBI Taxonomy" id="1125876"/>
    <lineage>
        <taxon>Bacteria</taxon>
        <taxon>Pseudomonadati</taxon>
        <taxon>Bacteroidota</taxon>
        <taxon>Flavobacteriia</taxon>
        <taxon>Flavobacteriales</taxon>
        <taxon>Weeksellaceae</taxon>
        <taxon>Chryseobacterium group</taxon>
        <taxon>Halpernia</taxon>
    </lineage>
</organism>
<accession>A0A1I3IUJ9</accession>
<dbReference type="STRING" id="1125876.SAMN05443292_2787"/>
<protein>
    <recommendedName>
        <fullName evidence="4">DUF3575 domain-containing protein</fullName>
    </recommendedName>
</protein>
<feature type="signal peptide" evidence="1">
    <location>
        <begin position="1"/>
        <end position="18"/>
    </location>
</feature>
<name>A0A1I3IUJ9_9FLAO</name>
<evidence type="ECO:0000313" key="2">
    <source>
        <dbReference type="EMBL" id="SFI51540.1"/>
    </source>
</evidence>
<keyword evidence="1" id="KW-0732">Signal</keyword>
<evidence type="ECO:0008006" key="4">
    <source>
        <dbReference type="Google" id="ProtNLM"/>
    </source>
</evidence>
<dbReference type="AlphaFoldDB" id="A0A1I3IUJ9"/>
<evidence type="ECO:0000256" key="1">
    <source>
        <dbReference type="SAM" id="SignalP"/>
    </source>
</evidence>
<keyword evidence="3" id="KW-1185">Reference proteome</keyword>
<dbReference type="EMBL" id="FOQT01000005">
    <property type="protein sequence ID" value="SFI51540.1"/>
    <property type="molecule type" value="Genomic_DNA"/>
</dbReference>
<gene>
    <name evidence="2" type="ORF">SAMN05443292_2787</name>
</gene>
<sequence length="247" mass="27656">MKKTLLIASALLALNLSAQQESSEKMNIVKTNVTAYIFKNINLSYERSFNRWFSMNLGFGTVPEGKVPFLNSFLDDSDRQKINNLQVKASNFTVEPRFYIGQGYGKGFYFAPYYRYSKVTSNTFDFVYDYQPINGVTFPIPLKGFGDTTGNSGGLMVGTQLFLTKSQNLVLDFWIAGAHYGVGKGDFDLTTDQTLTPEMQAKLKQEIDDLNVPFVQYTTTTNPHGAHIDVSGPWAGFRSGISLGFRF</sequence>